<protein>
    <submittedName>
        <fullName evidence="6">Uncharacterized protein</fullName>
    </submittedName>
</protein>
<gene>
    <name evidence="6" type="ORF">AS888_07035</name>
</gene>
<dbReference type="GO" id="GO:0005886">
    <property type="term" value="C:plasma membrane"/>
    <property type="evidence" value="ECO:0007669"/>
    <property type="project" value="UniProtKB-SubCell"/>
</dbReference>
<reference evidence="6 7" key="1">
    <citation type="submission" date="2015-11" db="EMBL/GenBank/DDBJ databases">
        <title>Genome Sequence of Bacillus simplex strain VanAntwerpen2.</title>
        <authorList>
            <person name="Couger M.B."/>
        </authorList>
    </citation>
    <scope>NUCLEOTIDE SEQUENCE [LARGE SCALE GENOMIC DNA]</scope>
    <source>
        <strain evidence="6 7">VanAntwerpen02</strain>
    </source>
</reference>
<keyword evidence="5" id="KW-1133">Transmembrane helix</keyword>
<dbReference type="AlphaFoldDB" id="A0A120GPF6"/>
<feature type="transmembrane region" description="Helical" evidence="5">
    <location>
        <begin position="267"/>
        <end position="289"/>
    </location>
</feature>
<evidence type="ECO:0000313" key="6">
    <source>
        <dbReference type="EMBL" id="KWW18038.1"/>
    </source>
</evidence>
<keyword evidence="3 4" id="KW-0472">Membrane</keyword>
<evidence type="ECO:0000313" key="7">
    <source>
        <dbReference type="Proteomes" id="UP000064189"/>
    </source>
</evidence>
<proteinExistence type="inferred from homology"/>
<accession>A0A120GPF6</accession>
<sequence length="439" mass="48486">MRNEIVKEIEATFSNQGDFFIEEELVDQTKIFLIGFKTLVDLTKSKLYVQQMADSNTSVKALFINLNDRVNVDAKQLIKGILEGNLVIVSEDGKQNAIVNPIVQSLRSSVSEPKNESPIQSSTDAFGDDINTNVGMIRKRLTTASLCHCSYEVGDLEKRKLSMLYIKGRTPNALIDKVDQQLKGIKSDIDTIDDLNLQFGKRRLSPVSHLFATELPISAIHSLKENKIVLFLDNCPFALAFPNLLWDMLVSINDRNFPSILSFMLRFFRVIGLVATLILPALYVALVSVNPEVFKLDLALFVAKSREGIPLTAFLETIAMVVLVDLILEAIVRLPKSVGPAITMVGGIILGQAMVEAKLVSNLLVIVITAVVIASSSVIGMQNSLYIRLLKYPILILASLFGILGVCTGFIFTIIYLASLTSVDIPYMTFRIKKEGATK</sequence>
<dbReference type="RefSeq" id="WP_061142542.1">
    <property type="nucleotide sequence ID" value="NZ_LNNH01000024.1"/>
</dbReference>
<comment type="caution">
    <text evidence="6">The sequence shown here is derived from an EMBL/GenBank/DDBJ whole genome shotgun (WGS) entry which is preliminary data.</text>
</comment>
<evidence type="ECO:0000256" key="2">
    <source>
        <dbReference type="ARBA" id="ARBA00005278"/>
    </source>
</evidence>
<feature type="transmembrane region" description="Helical" evidence="5">
    <location>
        <begin position="361"/>
        <end position="380"/>
    </location>
</feature>
<keyword evidence="5" id="KW-0812">Transmembrane</keyword>
<evidence type="ECO:0000256" key="5">
    <source>
        <dbReference type="SAM" id="Phobius"/>
    </source>
</evidence>
<feature type="transmembrane region" description="Helical" evidence="5">
    <location>
        <begin position="392"/>
        <end position="418"/>
    </location>
</feature>
<dbReference type="PIRSF" id="PIRSF005690">
    <property type="entry name" value="GerBA"/>
    <property type="match status" value="1"/>
</dbReference>
<evidence type="ECO:0000256" key="3">
    <source>
        <dbReference type="ARBA" id="ARBA00023136"/>
    </source>
</evidence>
<dbReference type="GO" id="GO:0009847">
    <property type="term" value="P:spore germination"/>
    <property type="evidence" value="ECO:0007669"/>
    <property type="project" value="UniProtKB-UniRule"/>
</dbReference>
<dbReference type="Proteomes" id="UP000064189">
    <property type="component" value="Unassembled WGS sequence"/>
</dbReference>
<evidence type="ECO:0000256" key="4">
    <source>
        <dbReference type="PIRNR" id="PIRNR005690"/>
    </source>
</evidence>
<evidence type="ECO:0000256" key="1">
    <source>
        <dbReference type="ARBA" id="ARBA00004141"/>
    </source>
</evidence>
<feature type="transmembrane region" description="Helical" evidence="5">
    <location>
        <begin position="338"/>
        <end position="355"/>
    </location>
</feature>
<dbReference type="PANTHER" id="PTHR22550:SF5">
    <property type="entry name" value="LEUCINE ZIPPER PROTEIN 4"/>
    <property type="match status" value="1"/>
</dbReference>
<feature type="transmembrane region" description="Helical" evidence="5">
    <location>
        <begin position="309"/>
        <end position="331"/>
    </location>
</feature>
<dbReference type="InterPro" id="IPR050768">
    <property type="entry name" value="UPF0353/GerABKA_families"/>
</dbReference>
<organism evidence="6 7">
    <name type="scientific">Peribacillus simplex</name>
    <dbReference type="NCBI Taxonomy" id="1478"/>
    <lineage>
        <taxon>Bacteria</taxon>
        <taxon>Bacillati</taxon>
        <taxon>Bacillota</taxon>
        <taxon>Bacilli</taxon>
        <taxon>Bacillales</taxon>
        <taxon>Bacillaceae</taxon>
        <taxon>Peribacillus</taxon>
    </lineage>
</organism>
<comment type="similarity">
    <text evidence="2 4">Belongs to the GerABKA family.</text>
</comment>
<dbReference type="Pfam" id="PF03323">
    <property type="entry name" value="GerA"/>
    <property type="match status" value="1"/>
</dbReference>
<name>A0A120GPF6_9BACI</name>
<keyword evidence="7" id="KW-1185">Reference proteome</keyword>
<dbReference type="EMBL" id="LNNH01000024">
    <property type="protein sequence ID" value="KWW18038.1"/>
    <property type="molecule type" value="Genomic_DNA"/>
</dbReference>
<dbReference type="InterPro" id="IPR004995">
    <property type="entry name" value="Spore_Ger"/>
</dbReference>
<dbReference type="PANTHER" id="PTHR22550">
    <property type="entry name" value="SPORE GERMINATION PROTEIN"/>
    <property type="match status" value="1"/>
</dbReference>
<comment type="subcellular location">
    <subcellularLocation>
        <location evidence="4">Cell membrane</location>
    </subcellularLocation>
    <subcellularLocation>
        <location evidence="1">Membrane</location>
        <topology evidence="1">Multi-pass membrane protein</topology>
    </subcellularLocation>
</comment>